<feature type="compositionally biased region" description="Basic and acidic residues" evidence="10">
    <location>
        <begin position="679"/>
        <end position="714"/>
    </location>
</feature>
<evidence type="ECO:0000256" key="4">
    <source>
        <dbReference type="ARBA" id="ARBA00022737"/>
    </source>
</evidence>
<dbReference type="PANTHER" id="PTHR15271:SF4">
    <property type="entry name" value="CHROMATIN ASSEMBLY FACTOR 1 SUBUNIT B"/>
    <property type="match status" value="1"/>
</dbReference>
<comment type="subcellular location">
    <subcellularLocation>
        <location evidence="1">Nucleus</location>
    </subcellularLocation>
</comment>
<comment type="caution">
    <text evidence="12">The sequence shown here is derived from an EMBL/GenBank/DDBJ whole genome shotgun (WGS) entry which is preliminary data.</text>
</comment>
<dbReference type="AlphaFoldDB" id="A0A9P0PV13"/>
<dbReference type="GO" id="GO:0006281">
    <property type="term" value="P:DNA repair"/>
    <property type="evidence" value="ECO:0007669"/>
    <property type="project" value="UniProtKB-KW"/>
</dbReference>
<feature type="repeat" description="WD" evidence="9">
    <location>
        <begin position="118"/>
        <end position="159"/>
    </location>
</feature>
<dbReference type="Gene3D" id="2.130.10.10">
    <property type="entry name" value="YVTN repeat-like/Quinoprotein amine dehydrogenase"/>
    <property type="match status" value="2"/>
</dbReference>
<dbReference type="FunFam" id="2.130.10.10:FF:002897">
    <property type="entry name" value="Protein HIRA homolog-like Protein"/>
    <property type="match status" value="1"/>
</dbReference>
<evidence type="ECO:0000256" key="1">
    <source>
        <dbReference type="ARBA" id="ARBA00004123"/>
    </source>
</evidence>
<name>A0A9P0PV13_ACAOB</name>
<dbReference type="PROSITE" id="PS00678">
    <property type="entry name" value="WD_REPEATS_1"/>
    <property type="match status" value="1"/>
</dbReference>
<dbReference type="EMBL" id="CAKOFQ010007385">
    <property type="protein sequence ID" value="CAH1999987.1"/>
    <property type="molecule type" value="Genomic_DNA"/>
</dbReference>
<feature type="compositionally biased region" description="Polar residues" evidence="10">
    <location>
        <begin position="848"/>
        <end position="862"/>
    </location>
</feature>
<dbReference type="SMART" id="SM00320">
    <property type="entry name" value="WD40"/>
    <property type="match status" value="5"/>
</dbReference>
<dbReference type="GO" id="GO:0006334">
    <property type="term" value="P:nucleosome assembly"/>
    <property type="evidence" value="ECO:0007669"/>
    <property type="project" value="TreeGrafter"/>
</dbReference>
<evidence type="ECO:0000256" key="8">
    <source>
        <dbReference type="ARBA" id="ARBA00023242"/>
    </source>
</evidence>
<dbReference type="InterPro" id="IPR001680">
    <property type="entry name" value="WD40_rpt"/>
</dbReference>
<evidence type="ECO:0000313" key="12">
    <source>
        <dbReference type="EMBL" id="CAH1999987.1"/>
    </source>
</evidence>
<evidence type="ECO:0000256" key="7">
    <source>
        <dbReference type="ARBA" id="ARBA00023204"/>
    </source>
</evidence>
<evidence type="ECO:0000313" key="13">
    <source>
        <dbReference type="Proteomes" id="UP001152888"/>
    </source>
</evidence>
<comment type="similarity">
    <text evidence="2">Belongs to the WD repeat HIR1 family.</text>
</comment>
<dbReference type="InterPro" id="IPR015943">
    <property type="entry name" value="WD40/YVTN_repeat-like_dom_sf"/>
</dbReference>
<evidence type="ECO:0000256" key="3">
    <source>
        <dbReference type="ARBA" id="ARBA00022574"/>
    </source>
</evidence>
<dbReference type="PANTHER" id="PTHR15271">
    <property type="entry name" value="CHROMATIN ASSEMBLY FACTOR 1 SUBUNIT B"/>
    <property type="match status" value="1"/>
</dbReference>
<feature type="compositionally biased region" description="Low complexity" evidence="10">
    <location>
        <begin position="800"/>
        <end position="814"/>
    </location>
</feature>
<accession>A0A9P0PV13</accession>
<dbReference type="GO" id="GO:0006335">
    <property type="term" value="P:DNA replication-dependent chromatin assembly"/>
    <property type="evidence" value="ECO:0007669"/>
    <property type="project" value="InterPro"/>
</dbReference>
<protein>
    <recommendedName>
        <fullName evidence="11">CAF1B/HIR1 beta-propeller domain-containing protein</fullName>
    </recommendedName>
</protein>
<dbReference type="Pfam" id="PF24105">
    <property type="entry name" value="Beta-prop_CAF1B_HIR1"/>
    <property type="match status" value="1"/>
</dbReference>
<dbReference type="PROSITE" id="PS50294">
    <property type="entry name" value="WD_REPEATS_REGION"/>
    <property type="match status" value="2"/>
</dbReference>
<reference evidence="12" key="1">
    <citation type="submission" date="2022-03" db="EMBL/GenBank/DDBJ databases">
        <authorList>
            <person name="Sayadi A."/>
        </authorList>
    </citation>
    <scope>NUCLEOTIDE SEQUENCE</scope>
</reference>
<proteinExistence type="inferred from homology"/>
<dbReference type="InterPro" id="IPR045145">
    <property type="entry name" value="PTHR15271"/>
</dbReference>
<feature type="compositionally biased region" description="Basic and acidic residues" evidence="10">
    <location>
        <begin position="816"/>
        <end position="847"/>
    </location>
</feature>
<dbReference type="GO" id="GO:0033186">
    <property type="term" value="C:CAF-1 complex"/>
    <property type="evidence" value="ECO:0007669"/>
    <property type="project" value="TreeGrafter"/>
</dbReference>
<feature type="compositionally biased region" description="Low complexity" evidence="10">
    <location>
        <begin position="663"/>
        <end position="673"/>
    </location>
</feature>
<dbReference type="InterPro" id="IPR036322">
    <property type="entry name" value="WD40_repeat_dom_sf"/>
</dbReference>
<keyword evidence="13" id="KW-1185">Reference proteome</keyword>
<dbReference type="GO" id="GO:0005634">
    <property type="term" value="C:nucleus"/>
    <property type="evidence" value="ECO:0007669"/>
    <property type="project" value="UniProtKB-SubCell"/>
</dbReference>
<organism evidence="12 13">
    <name type="scientific">Acanthoscelides obtectus</name>
    <name type="common">Bean weevil</name>
    <name type="synonym">Bruchus obtectus</name>
    <dbReference type="NCBI Taxonomy" id="200917"/>
    <lineage>
        <taxon>Eukaryota</taxon>
        <taxon>Metazoa</taxon>
        <taxon>Ecdysozoa</taxon>
        <taxon>Arthropoda</taxon>
        <taxon>Hexapoda</taxon>
        <taxon>Insecta</taxon>
        <taxon>Pterygota</taxon>
        <taxon>Neoptera</taxon>
        <taxon>Endopterygota</taxon>
        <taxon>Coleoptera</taxon>
        <taxon>Polyphaga</taxon>
        <taxon>Cucujiformia</taxon>
        <taxon>Chrysomeloidea</taxon>
        <taxon>Chrysomelidae</taxon>
        <taxon>Bruchinae</taxon>
        <taxon>Bruchini</taxon>
        <taxon>Acanthoscelides</taxon>
    </lineage>
</organism>
<sequence length="862" mass="96875">MKCTIPEISWHNREPVLSVDIHPISSEFYKLASGGGDSHVLIWQMTITENGAVKQEVVSDLTRHQRAVNCVRWSPEGKFLASADDDAYIIVWQLKTDNVPLLEGDNENKETWVVHKVLRGHKEDIYDLSWSIDGSKLFSGSVDNTAILWDLAKGKMEHILTDHKGFVQGVSWDPKKQFLSSLSTDRICRLFDISGKHVKARIQKGTVPVPSNHFLSGKEVKYFHDDTFKSFFRRLEFSPDGSLLVVPSGRMEAEDCKKVLCATLMFAIDNYNLPCAVLPLPNQCSTVVRFCPILFNLREDGPEPVVKLPYRMVFAVGTDHDIILYDTQQKEPFARFHQIHYTRVTDLTWSQDGLLLTASSTDGFCALVTFDVGELGTPYVKEDSCCSEAASKTSIISSSQDAKPIEVRKMPRDQATQQAKTIEVRKQPRCDMNPINDAANGETPVEGQEKVEVKEQIITAVEKKRSSFLEQWALKTPPKKTQKQKVDPEQVIAILDEENDEAMAEGKAEELSQEIKDQIHKLIPSKADSKTTISSSQGAKPIEVRKRPRDAATQEAKPLEVRNQPGCDTDSIIDVTNGETPVENQEKVEVKEQISSANEKKRPSLLEKWAWKTPPKKALKQKVDPKEVIEILDEENDEAMDKGETKALSQEIKDQIHQLIPSKAASKTTISASQGAEPIEVRKKPRDKATQKAKPIEVRKKPRCNTDSKNDIKNGETPVEAQGKVEVKEQISTAVEKKRPSFLEKWALKTPPKKAKKQNVDREEVIEILDKENNEVTVEAETEELSQEIKDQIHQLIPSKAASKTTISASQAAKPIEVRKRPRDEATKEAKPIEVRRKPRCDTDSKNDVTNGETSKKSFSVT</sequence>
<evidence type="ECO:0000256" key="9">
    <source>
        <dbReference type="PROSITE-ProRule" id="PRU00221"/>
    </source>
</evidence>
<evidence type="ECO:0000259" key="11">
    <source>
        <dbReference type="Pfam" id="PF24105"/>
    </source>
</evidence>
<feature type="region of interest" description="Disordered" evidence="10">
    <location>
        <begin position="800"/>
        <end position="862"/>
    </location>
</feature>
<feature type="repeat" description="WD" evidence="9">
    <location>
        <begin position="160"/>
        <end position="194"/>
    </location>
</feature>
<keyword evidence="5" id="KW-0227">DNA damage</keyword>
<feature type="compositionally biased region" description="Basic and acidic residues" evidence="10">
    <location>
        <begin position="542"/>
        <end position="560"/>
    </location>
</feature>
<evidence type="ECO:0000256" key="2">
    <source>
        <dbReference type="ARBA" id="ARBA00007306"/>
    </source>
</evidence>
<keyword evidence="7" id="KW-0234">DNA repair</keyword>
<gene>
    <name evidence="12" type="ORF">ACAOBT_LOCUS25281</name>
</gene>
<keyword evidence="4" id="KW-0677">Repeat</keyword>
<dbReference type="InterPro" id="IPR055410">
    <property type="entry name" value="Beta-prop_CAF1B_HIR1"/>
</dbReference>
<feature type="domain" description="CAF1B/HIR1 beta-propeller" evidence="11">
    <location>
        <begin position="1"/>
        <end position="375"/>
    </location>
</feature>
<dbReference type="SUPFAM" id="SSF50978">
    <property type="entry name" value="WD40 repeat-like"/>
    <property type="match status" value="1"/>
</dbReference>
<feature type="region of interest" description="Disordered" evidence="10">
    <location>
        <begin position="663"/>
        <end position="721"/>
    </location>
</feature>
<dbReference type="InterPro" id="IPR019775">
    <property type="entry name" value="WD40_repeat_CS"/>
</dbReference>
<evidence type="ECO:0000256" key="5">
    <source>
        <dbReference type="ARBA" id="ARBA00022763"/>
    </source>
</evidence>
<keyword evidence="3 9" id="KW-0853">WD repeat</keyword>
<evidence type="ECO:0000256" key="10">
    <source>
        <dbReference type="SAM" id="MobiDB-lite"/>
    </source>
</evidence>
<feature type="compositionally biased region" description="Basic and acidic residues" evidence="10">
    <location>
        <begin position="584"/>
        <end position="601"/>
    </location>
</feature>
<feature type="repeat" description="WD" evidence="9">
    <location>
        <begin position="61"/>
        <end position="102"/>
    </location>
</feature>
<keyword evidence="6" id="KW-0156">Chromatin regulator</keyword>
<keyword evidence="8" id="KW-0539">Nucleus</keyword>
<dbReference type="Proteomes" id="UP001152888">
    <property type="component" value="Unassembled WGS sequence"/>
</dbReference>
<evidence type="ECO:0000256" key="6">
    <source>
        <dbReference type="ARBA" id="ARBA00022853"/>
    </source>
</evidence>
<dbReference type="PROSITE" id="PS50082">
    <property type="entry name" value="WD_REPEATS_2"/>
    <property type="match status" value="3"/>
</dbReference>
<dbReference type="OrthoDB" id="71227at2759"/>
<feature type="region of interest" description="Disordered" evidence="10">
    <location>
        <begin position="526"/>
        <end position="601"/>
    </location>
</feature>